<dbReference type="RefSeq" id="WP_338536216.1">
    <property type="nucleotide sequence ID" value="NZ_AP028654.1"/>
</dbReference>
<evidence type="ECO:0000313" key="2">
    <source>
        <dbReference type="Proteomes" id="UP001321786"/>
    </source>
</evidence>
<dbReference type="EMBL" id="AP028654">
    <property type="protein sequence ID" value="BEP27857.1"/>
    <property type="molecule type" value="Genomic_DNA"/>
</dbReference>
<organism evidence="1 2">
    <name type="scientific">Helicovermis profundi</name>
    <dbReference type="NCBI Taxonomy" id="3065157"/>
    <lineage>
        <taxon>Bacteria</taxon>
        <taxon>Bacillati</taxon>
        <taxon>Bacillota</taxon>
        <taxon>Clostridia</taxon>
        <taxon>Helicovermis</taxon>
    </lineage>
</organism>
<sequence length="102" mass="12125">MKTYNKLVRDKIPQIIEESGKECSIKYADKDETLKYLISKFDEEIKEFKEEYSVEELADILEIIYGITNNMGIDFSELEMIRKKKYEERGGFNEGIILEKVW</sequence>
<dbReference type="KEGG" id="hprf:HLPR_01880"/>
<dbReference type="SUPFAM" id="SSF101386">
    <property type="entry name" value="all-alpha NTP pyrophosphatases"/>
    <property type="match status" value="1"/>
</dbReference>
<evidence type="ECO:0000313" key="1">
    <source>
        <dbReference type="EMBL" id="BEP27857.1"/>
    </source>
</evidence>
<keyword evidence="2" id="KW-1185">Reference proteome</keyword>
<gene>
    <name evidence="1" type="ORF">HLPR_01880</name>
</gene>
<reference evidence="1 2" key="1">
    <citation type="submission" date="2023-08" db="EMBL/GenBank/DDBJ databases">
        <title>Helicovermis profunda gen. nov., sp. nov., a novel mesophilic, fermentative bacterium within the Bacillota from a deep-sea hydrothermal vent chimney.</title>
        <authorList>
            <person name="Miyazaki U."/>
            <person name="Mizutani D."/>
            <person name="Hashimoto Y."/>
            <person name="Tame A."/>
            <person name="Sawayama S."/>
            <person name="Miyazaki J."/>
            <person name="Takai K."/>
            <person name="Nakagawa S."/>
        </authorList>
    </citation>
    <scope>NUCLEOTIDE SEQUENCE [LARGE SCALE GENOMIC DNA]</scope>
    <source>
        <strain evidence="1 2">S502</strain>
    </source>
</reference>
<dbReference type="Proteomes" id="UP001321786">
    <property type="component" value="Chromosome"/>
</dbReference>
<name>A0AAU9EBD7_9FIRM</name>
<dbReference type="InterPro" id="IPR038735">
    <property type="entry name" value="MSMEG_1276-like_NTP-PPase_dom"/>
</dbReference>
<protein>
    <submittedName>
        <fullName evidence="1">Nucleoside triphosphate pyrophosphohydrolase</fullName>
    </submittedName>
</protein>
<accession>A0AAU9EBD7</accession>
<proteinExistence type="predicted"/>
<dbReference type="CDD" id="cd11532">
    <property type="entry name" value="NTP-PPase_COG4997"/>
    <property type="match status" value="1"/>
</dbReference>
<dbReference type="AlphaFoldDB" id="A0AAU9EBD7"/>